<evidence type="ECO:0000256" key="6">
    <source>
        <dbReference type="ARBA" id="ARBA00022989"/>
    </source>
</evidence>
<feature type="signal peptide" evidence="10">
    <location>
        <begin position="1"/>
        <end position="18"/>
    </location>
</feature>
<keyword evidence="4 9" id="KW-0813">Transport</keyword>
<dbReference type="Gene3D" id="1.20.58.1610">
    <property type="entry name" value="NADH:ubiquinone/plastoquinone oxidoreductase, chain 3"/>
    <property type="match status" value="1"/>
</dbReference>
<evidence type="ECO:0000256" key="7">
    <source>
        <dbReference type="ARBA" id="ARBA00023136"/>
    </source>
</evidence>
<evidence type="ECO:0000256" key="2">
    <source>
        <dbReference type="ARBA" id="ARBA00008472"/>
    </source>
</evidence>
<evidence type="ECO:0000256" key="3">
    <source>
        <dbReference type="ARBA" id="ARBA00021007"/>
    </source>
</evidence>
<evidence type="ECO:0000256" key="5">
    <source>
        <dbReference type="ARBA" id="ARBA00022692"/>
    </source>
</evidence>
<name>G1EN56_9NEOP</name>
<evidence type="ECO:0000256" key="8">
    <source>
        <dbReference type="ARBA" id="ARBA00049551"/>
    </source>
</evidence>
<dbReference type="EMBL" id="JN121999">
    <property type="protein sequence ID" value="AEM23858.1"/>
    <property type="molecule type" value="Genomic_DNA"/>
</dbReference>
<comment type="subcellular location">
    <subcellularLocation>
        <location evidence="1">Membrane</location>
    </subcellularLocation>
    <subcellularLocation>
        <location evidence="9">Mitochondrion membrane</location>
        <topology evidence="9">Multi-pass membrane protein</topology>
    </subcellularLocation>
</comment>
<geneLocation type="mitochondrion" evidence="11"/>
<keyword evidence="9" id="KW-1278">Translocase</keyword>
<evidence type="ECO:0000313" key="11">
    <source>
        <dbReference type="EMBL" id="AEM23858.1"/>
    </source>
</evidence>
<organism evidence="11">
    <name type="scientific">Anaticola crassicornis</name>
    <name type="common">slender duck louse</name>
    <dbReference type="NCBI Taxonomy" id="160206"/>
    <lineage>
        <taxon>Eukaryota</taxon>
        <taxon>Metazoa</taxon>
        <taxon>Ecdysozoa</taxon>
        <taxon>Arthropoda</taxon>
        <taxon>Hexapoda</taxon>
        <taxon>Insecta</taxon>
        <taxon>Pterygota</taxon>
        <taxon>Neoptera</taxon>
        <taxon>Paraneoptera</taxon>
        <taxon>Psocodea</taxon>
        <taxon>Troctomorpha</taxon>
        <taxon>Phthiraptera</taxon>
        <taxon>Ischnocera</taxon>
        <taxon>Philopteridae</taxon>
        <taxon>Anaticola</taxon>
    </lineage>
</organism>
<feature type="transmembrane region" description="Helical" evidence="9">
    <location>
        <begin position="81"/>
        <end position="101"/>
    </location>
</feature>
<accession>G1EN56</accession>
<comment type="function">
    <text evidence="9">Core subunit of the mitochondrial membrane respiratory chain NADH dehydrogenase (Complex I) which catalyzes electron transfer from NADH through the respiratory chain, using ubiquinone as an electron acceptor. Essential for the catalytic activity of complex I.</text>
</comment>
<dbReference type="RefSeq" id="YP_004842318.1">
    <property type="nucleotide sequence ID" value="NC_015998.1"/>
</dbReference>
<sequence length="108" mass="12778">MWMLVSSVLIIMLMMFSSMFMEDELSINSDTQFECGMESMHPNTVPMYMHFFMVAILFLVFDMEFAISLPLINIMSLITQYMFWWLFIVILMLGLAIEILYGSTNWKE</sequence>
<keyword evidence="9" id="KW-0679">Respiratory chain</keyword>
<proteinExistence type="inferred from homology"/>
<comment type="catalytic activity">
    <reaction evidence="8 9">
        <text>a ubiquinone + NADH + 5 H(+)(in) = a ubiquinol + NAD(+) + 4 H(+)(out)</text>
        <dbReference type="Rhea" id="RHEA:29091"/>
        <dbReference type="Rhea" id="RHEA-COMP:9565"/>
        <dbReference type="Rhea" id="RHEA-COMP:9566"/>
        <dbReference type="ChEBI" id="CHEBI:15378"/>
        <dbReference type="ChEBI" id="CHEBI:16389"/>
        <dbReference type="ChEBI" id="CHEBI:17976"/>
        <dbReference type="ChEBI" id="CHEBI:57540"/>
        <dbReference type="ChEBI" id="CHEBI:57945"/>
        <dbReference type="EC" id="7.1.1.2"/>
    </reaction>
</comment>
<dbReference type="InterPro" id="IPR000440">
    <property type="entry name" value="NADH_UbQ/plastoQ_OxRdtase_su3"/>
</dbReference>
<dbReference type="PANTHER" id="PTHR11058">
    <property type="entry name" value="NADH-UBIQUINONE OXIDOREDUCTASE CHAIN 3"/>
    <property type="match status" value="1"/>
</dbReference>
<dbReference type="GO" id="GO:0031966">
    <property type="term" value="C:mitochondrial membrane"/>
    <property type="evidence" value="ECO:0007669"/>
    <property type="project" value="UniProtKB-SubCell"/>
</dbReference>
<feature type="transmembrane region" description="Helical" evidence="9">
    <location>
        <begin position="45"/>
        <end position="69"/>
    </location>
</feature>
<dbReference type="PANTHER" id="PTHR11058:SF9">
    <property type="entry name" value="NADH-UBIQUINONE OXIDOREDUCTASE CHAIN 3"/>
    <property type="match status" value="1"/>
</dbReference>
<gene>
    <name evidence="11" type="primary">ND3</name>
</gene>
<dbReference type="Pfam" id="PF00507">
    <property type="entry name" value="Oxidored_q4"/>
    <property type="match status" value="1"/>
</dbReference>
<keyword evidence="9 11" id="KW-0496">Mitochondrion</keyword>
<comment type="similarity">
    <text evidence="2 9">Belongs to the complex I subunit 3 family.</text>
</comment>
<keyword evidence="6 9" id="KW-1133">Transmembrane helix</keyword>
<keyword evidence="9" id="KW-0520">NAD</keyword>
<keyword evidence="9" id="KW-0830">Ubiquinone</keyword>
<dbReference type="InterPro" id="IPR038430">
    <property type="entry name" value="NDAH_ubi_oxred_su3_sf"/>
</dbReference>
<keyword evidence="10" id="KW-0732">Signal</keyword>
<evidence type="ECO:0000256" key="1">
    <source>
        <dbReference type="ARBA" id="ARBA00004370"/>
    </source>
</evidence>
<feature type="chain" id="PRO_5003412349" description="NADH-ubiquinone oxidoreductase chain 3" evidence="10">
    <location>
        <begin position="19"/>
        <end position="108"/>
    </location>
</feature>
<dbReference type="GeneID" id="11123345"/>
<dbReference type="GO" id="GO:0008137">
    <property type="term" value="F:NADH dehydrogenase (ubiquinone) activity"/>
    <property type="evidence" value="ECO:0007669"/>
    <property type="project" value="UniProtKB-UniRule"/>
</dbReference>
<keyword evidence="7 9" id="KW-0472">Membrane</keyword>
<dbReference type="CTD" id="4537"/>
<dbReference type="AlphaFoldDB" id="G1EN56"/>
<evidence type="ECO:0000256" key="4">
    <source>
        <dbReference type="ARBA" id="ARBA00022448"/>
    </source>
</evidence>
<evidence type="ECO:0000256" key="10">
    <source>
        <dbReference type="SAM" id="SignalP"/>
    </source>
</evidence>
<dbReference type="EC" id="7.1.1.2" evidence="9"/>
<protein>
    <recommendedName>
        <fullName evidence="3 9">NADH-ubiquinone oxidoreductase chain 3</fullName>
        <ecNumber evidence="9">7.1.1.2</ecNumber>
    </recommendedName>
</protein>
<keyword evidence="9" id="KW-0249">Electron transport</keyword>
<evidence type="ECO:0000256" key="9">
    <source>
        <dbReference type="RuleBase" id="RU003640"/>
    </source>
</evidence>
<reference evidence="11" key="1">
    <citation type="journal article" date="2011" name="BMC Genomics">
        <title>Mitochondrial genome deletions and minicircles are common in lice (Insecta: Phthiraptera).</title>
        <authorList>
            <person name="Cameron S.L."/>
            <person name="Yoshizawa K."/>
            <person name="Mizukoshi A."/>
            <person name="Whiting M.F."/>
            <person name="Johnson K.P."/>
        </authorList>
    </citation>
    <scope>NUCLEOTIDE SEQUENCE</scope>
</reference>
<keyword evidence="5 9" id="KW-0812">Transmembrane</keyword>
<dbReference type="GO" id="GO:0030964">
    <property type="term" value="C:NADH dehydrogenase complex"/>
    <property type="evidence" value="ECO:0007669"/>
    <property type="project" value="TreeGrafter"/>
</dbReference>